<dbReference type="RefSeq" id="WP_042555868.1">
    <property type="nucleotide sequence ID" value="NZ_JXQW01000063.1"/>
</dbReference>
<name>A0A0D0JLN7_9PSED</name>
<dbReference type="EMBL" id="JXQW01000063">
    <property type="protein sequence ID" value="KIP96258.1"/>
    <property type="molecule type" value="Genomic_DNA"/>
</dbReference>
<dbReference type="OrthoDB" id="7018501at2"/>
<evidence type="ECO:0000313" key="1">
    <source>
        <dbReference type="EMBL" id="KIP96258.1"/>
    </source>
</evidence>
<sequence>MSDWVDALYRCCDGVLSGDQTLIGQLRDAGFDCREGCWSFHLPALHAWLIDQTAIRNEPDYPSFLQRLYASDLNARLARQGVQIVIADNRGKVSESLYRLQRLP</sequence>
<dbReference type="Proteomes" id="UP000032068">
    <property type="component" value="Unassembled WGS sequence"/>
</dbReference>
<reference evidence="1 2" key="1">
    <citation type="submission" date="2014-12" db="EMBL/GenBank/DDBJ databases">
        <title>16Stimator: statistical estimation of ribosomal gene copy numbers from draft genome assemblies.</title>
        <authorList>
            <person name="Perisin M.A."/>
            <person name="Vetter M."/>
            <person name="Gilbert J.A."/>
            <person name="Bergelson J."/>
        </authorList>
    </citation>
    <scope>NUCLEOTIDE SEQUENCE [LARGE SCALE GENOMIC DNA]</scope>
    <source>
        <strain evidence="1 2">MEJ086</strain>
    </source>
</reference>
<dbReference type="AlphaFoldDB" id="A0A0D0JLN7"/>
<evidence type="ECO:0000313" key="2">
    <source>
        <dbReference type="Proteomes" id="UP000032068"/>
    </source>
</evidence>
<gene>
    <name evidence="1" type="ORF">RU08_21280</name>
</gene>
<protein>
    <submittedName>
        <fullName evidence="1">Uncharacterized protein</fullName>
    </submittedName>
</protein>
<comment type="caution">
    <text evidence="1">The sequence shown here is derived from an EMBL/GenBank/DDBJ whole genome shotgun (WGS) entry which is preliminary data.</text>
</comment>
<organism evidence="1 2">
    <name type="scientific">Pseudomonas fulva</name>
    <dbReference type="NCBI Taxonomy" id="47880"/>
    <lineage>
        <taxon>Bacteria</taxon>
        <taxon>Pseudomonadati</taxon>
        <taxon>Pseudomonadota</taxon>
        <taxon>Gammaproteobacteria</taxon>
        <taxon>Pseudomonadales</taxon>
        <taxon>Pseudomonadaceae</taxon>
        <taxon>Pseudomonas</taxon>
    </lineage>
</organism>
<accession>A0A0D0JLN7</accession>
<proteinExistence type="predicted"/>